<proteinExistence type="predicted"/>
<feature type="region of interest" description="Disordered" evidence="1">
    <location>
        <begin position="82"/>
        <end position="119"/>
    </location>
</feature>
<organism evidence="2 3">
    <name type="scientific">Xanthomonas protegens</name>
    <dbReference type="NCBI Taxonomy" id="3380705"/>
    <lineage>
        <taxon>Bacteria</taxon>
        <taxon>Pseudomonadati</taxon>
        <taxon>Pseudomonadota</taxon>
        <taxon>Gammaproteobacteria</taxon>
        <taxon>Lysobacterales</taxon>
        <taxon>Lysobacteraceae</taxon>
        <taxon>Xanthomonas</taxon>
    </lineage>
</organism>
<dbReference type="EMBL" id="JAQJCQ010000011">
    <property type="protein sequence ID" value="MEL4892531.1"/>
    <property type="molecule type" value="Genomic_DNA"/>
</dbReference>
<keyword evidence="3" id="KW-1185">Reference proteome</keyword>
<evidence type="ECO:0000256" key="1">
    <source>
        <dbReference type="SAM" id="MobiDB-lite"/>
    </source>
</evidence>
<evidence type="ECO:0000313" key="3">
    <source>
        <dbReference type="Proteomes" id="UP001486626"/>
    </source>
</evidence>
<evidence type="ECO:0000313" key="2">
    <source>
        <dbReference type="EMBL" id="MEL4892531.1"/>
    </source>
</evidence>
<gene>
    <name evidence="2" type="ORF">PIQ37_13955</name>
</gene>
<dbReference type="Proteomes" id="UP001486626">
    <property type="component" value="Unassembled WGS sequence"/>
</dbReference>
<accession>A0ABU9LDA6</accession>
<feature type="compositionally biased region" description="Low complexity" evidence="1">
    <location>
        <begin position="84"/>
        <end position="114"/>
    </location>
</feature>
<name>A0ABU9LDA6_9XANT</name>
<feature type="region of interest" description="Disordered" evidence="1">
    <location>
        <begin position="23"/>
        <end position="45"/>
    </location>
</feature>
<dbReference type="RefSeq" id="WP_342073908.1">
    <property type="nucleotide sequence ID" value="NZ_JAQJCQ010000011.1"/>
</dbReference>
<reference evidence="2 3" key="1">
    <citation type="journal article" date="2024" name="FEMS Microbiol. Lett.">
        <title>Xanthomonas protegens sp. nov., a novel rice seed-associated bacterium, provides in vivo protection against X. oryzae pv. oryzae, the bacterial leaf blight pathogen.</title>
        <authorList>
            <person name="Rana R."/>
            <person name="Sharma A."/>
            <person name="Madhavan V.N."/>
            <person name="Korpole S."/>
            <person name="Sonti R.V."/>
            <person name="Patel H.K."/>
            <person name="Patil P.B."/>
        </authorList>
    </citation>
    <scope>NUCLEOTIDE SEQUENCE [LARGE SCALE GENOMIC DNA]</scope>
    <source>
        <strain evidence="2 3">PPL118</strain>
    </source>
</reference>
<protein>
    <submittedName>
        <fullName evidence="2">Uncharacterized protein</fullName>
    </submittedName>
</protein>
<sequence length="136" mass="14891">MQKQDQVLSRLTRESLFFACAKKSNQKKAHPGGTPSALRAPGAQAGRTFFGGTSMCRRKTARILRAAPAGFLSGLLAVPHGIRNSQSQSDSQSNSQSNSNSQSSSNSQNQNQHSSKMRRRCECACWRRINRVQSPP</sequence>
<comment type="caution">
    <text evidence="2">The sequence shown here is derived from an EMBL/GenBank/DDBJ whole genome shotgun (WGS) entry which is preliminary data.</text>
</comment>